<feature type="region of interest" description="Disordered" evidence="1">
    <location>
        <begin position="40"/>
        <end position="104"/>
    </location>
</feature>
<dbReference type="STRING" id="49451.A0A314LH65"/>
<sequence length="104" mass="11305">MAHTKVSLAILLLAMIFSHITQSIEGRNIKIERNDFLKPRVYKKTSKTETSGNSEPYTTRNAAALEKEPAPAATPPSQVPPLSRPPPPRNVDGHSPGIGHSVQN</sequence>
<dbReference type="Proteomes" id="UP000187609">
    <property type="component" value="Unassembled WGS sequence"/>
</dbReference>
<proteinExistence type="predicted"/>
<organism evidence="3 4">
    <name type="scientific">Nicotiana attenuata</name>
    <name type="common">Coyote tobacco</name>
    <dbReference type="NCBI Taxonomy" id="49451"/>
    <lineage>
        <taxon>Eukaryota</taxon>
        <taxon>Viridiplantae</taxon>
        <taxon>Streptophyta</taxon>
        <taxon>Embryophyta</taxon>
        <taxon>Tracheophyta</taxon>
        <taxon>Spermatophyta</taxon>
        <taxon>Magnoliopsida</taxon>
        <taxon>eudicotyledons</taxon>
        <taxon>Gunneridae</taxon>
        <taxon>Pentapetalae</taxon>
        <taxon>asterids</taxon>
        <taxon>lamiids</taxon>
        <taxon>Solanales</taxon>
        <taxon>Solanaceae</taxon>
        <taxon>Nicotianoideae</taxon>
        <taxon>Nicotianeae</taxon>
        <taxon>Nicotiana</taxon>
    </lineage>
</organism>
<feature type="compositionally biased region" description="Polar residues" evidence="1">
    <location>
        <begin position="48"/>
        <end position="61"/>
    </location>
</feature>
<keyword evidence="4" id="KW-1185">Reference proteome</keyword>
<keyword evidence="2" id="KW-0732">Signal</keyword>
<dbReference type="Gramene" id="OIT40497">
    <property type="protein sequence ID" value="OIT40497"/>
    <property type="gene ID" value="A4A49_17131"/>
</dbReference>
<evidence type="ECO:0000256" key="2">
    <source>
        <dbReference type="SAM" id="SignalP"/>
    </source>
</evidence>
<feature type="chain" id="PRO_5016467788" evidence="2">
    <location>
        <begin position="24"/>
        <end position="104"/>
    </location>
</feature>
<evidence type="ECO:0000313" key="4">
    <source>
        <dbReference type="Proteomes" id="UP000187609"/>
    </source>
</evidence>
<accession>A0A314LH65</accession>
<evidence type="ECO:0000313" key="3">
    <source>
        <dbReference type="EMBL" id="OIT40497.1"/>
    </source>
</evidence>
<protein>
    <submittedName>
        <fullName evidence="3">Uncharacterized protein</fullName>
    </submittedName>
</protein>
<feature type="signal peptide" evidence="2">
    <location>
        <begin position="1"/>
        <end position="23"/>
    </location>
</feature>
<dbReference type="AlphaFoldDB" id="A0A314LH65"/>
<comment type="caution">
    <text evidence="3">The sequence shown here is derived from an EMBL/GenBank/DDBJ whole genome shotgun (WGS) entry which is preliminary data.</text>
</comment>
<gene>
    <name evidence="3" type="ORF">A4A49_17131</name>
</gene>
<feature type="compositionally biased region" description="Pro residues" evidence="1">
    <location>
        <begin position="72"/>
        <end position="89"/>
    </location>
</feature>
<evidence type="ECO:0000256" key="1">
    <source>
        <dbReference type="SAM" id="MobiDB-lite"/>
    </source>
</evidence>
<reference evidence="3" key="1">
    <citation type="submission" date="2016-11" db="EMBL/GenBank/DDBJ databases">
        <title>The genome of Nicotiana attenuata.</title>
        <authorList>
            <person name="Xu S."/>
            <person name="Brockmoeller T."/>
            <person name="Gaquerel E."/>
            <person name="Navarro A."/>
            <person name="Kuhl H."/>
            <person name="Gase K."/>
            <person name="Ling Z."/>
            <person name="Zhou W."/>
            <person name="Kreitzer C."/>
            <person name="Stanke M."/>
            <person name="Tang H."/>
            <person name="Lyons E."/>
            <person name="Pandey P."/>
            <person name="Pandey S.P."/>
            <person name="Timmermann B."/>
            <person name="Baldwin I.T."/>
        </authorList>
    </citation>
    <scope>NUCLEOTIDE SEQUENCE [LARGE SCALE GENOMIC DNA]</scope>
    <source>
        <strain evidence="3">UT</strain>
    </source>
</reference>
<dbReference type="EMBL" id="MJEQ01000021">
    <property type="protein sequence ID" value="OIT40497.1"/>
    <property type="molecule type" value="Genomic_DNA"/>
</dbReference>
<name>A0A314LH65_NICAT</name>